<keyword evidence="1" id="KW-0812">Transmembrane</keyword>
<dbReference type="EMBL" id="OV725080">
    <property type="protein sequence ID" value="CAH1398708.1"/>
    <property type="molecule type" value="Genomic_DNA"/>
</dbReference>
<organism evidence="2 4">
    <name type="scientific">Nezara viridula</name>
    <name type="common">Southern green stink bug</name>
    <name type="synonym">Cimex viridulus</name>
    <dbReference type="NCBI Taxonomy" id="85310"/>
    <lineage>
        <taxon>Eukaryota</taxon>
        <taxon>Metazoa</taxon>
        <taxon>Ecdysozoa</taxon>
        <taxon>Arthropoda</taxon>
        <taxon>Hexapoda</taxon>
        <taxon>Insecta</taxon>
        <taxon>Pterygota</taxon>
        <taxon>Neoptera</taxon>
        <taxon>Paraneoptera</taxon>
        <taxon>Hemiptera</taxon>
        <taxon>Heteroptera</taxon>
        <taxon>Panheteroptera</taxon>
        <taxon>Pentatomomorpha</taxon>
        <taxon>Pentatomoidea</taxon>
        <taxon>Pentatomidae</taxon>
        <taxon>Pentatominae</taxon>
        <taxon>Nezara</taxon>
    </lineage>
</organism>
<gene>
    <name evidence="2" type="ORF">NEZAVI_LOCUS8288</name>
    <name evidence="3" type="ORF">NEZAVI_LOCUS8310</name>
</gene>
<keyword evidence="1" id="KW-0472">Membrane</keyword>
<sequence length="168" mass="19087">MEMDIRSTRMPKSDLSWLHVGFSLLAIHGCCQFIIPLQVLSRRTSQLRDSLPTVYSRGGSGLCEDTWALVLEQIRLDRIQVRLVETYFFHLALIVMSSLCRAAIGLYLFAGILLDFIPETSFISDNLRTYVAFTHFALTVESFYKIWCVAHSTANANNQVAQDYSDLV</sequence>
<feature type="transmembrane region" description="Helical" evidence="1">
    <location>
        <begin position="87"/>
        <end position="114"/>
    </location>
</feature>
<reference evidence="2" key="1">
    <citation type="submission" date="2022-01" db="EMBL/GenBank/DDBJ databases">
        <authorList>
            <person name="King R."/>
        </authorList>
    </citation>
    <scope>NUCLEOTIDE SEQUENCE</scope>
</reference>
<dbReference type="AlphaFoldDB" id="A0A9P0HAY5"/>
<dbReference type="OrthoDB" id="6637127at2759"/>
<keyword evidence="1" id="KW-1133">Transmembrane helix</keyword>
<dbReference type="EMBL" id="OV725080">
    <property type="protein sequence ID" value="CAH1398684.1"/>
    <property type="molecule type" value="Genomic_DNA"/>
</dbReference>
<protein>
    <submittedName>
        <fullName evidence="2">Uncharacterized protein</fullName>
    </submittedName>
</protein>
<keyword evidence="4" id="KW-1185">Reference proteome</keyword>
<evidence type="ECO:0000256" key="1">
    <source>
        <dbReference type="SAM" id="Phobius"/>
    </source>
</evidence>
<dbReference type="Proteomes" id="UP001152798">
    <property type="component" value="Chromosome 4"/>
</dbReference>
<proteinExistence type="predicted"/>
<feature type="transmembrane region" description="Helical" evidence="1">
    <location>
        <begin position="20"/>
        <end position="40"/>
    </location>
</feature>
<accession>A0A9P0HAY5</accession>
<evidence type="ECO:0000313" key="2">
    <source>
        <dbReference type="EMBL" id="CAH1398684.1"/>
    </source>
</evidence>
<evidence type="ECO:0000313" key="3">
    <source>
        <dbReference type="EMBL" id="CAH1398708.1"/>
    </source>
</evidence>
<name>A0A9P0HAY5_NEZVI</name>
<evidence type="ECO:0000313" key="4">
    <source>
        <dbReference type="Proteomes" id="UP001152798"/>
    </source>
</evidence>